<dbReference type="EMBL" id="JAKKPZ010000046">
    <property type="protein sequence ID" value="KAI1706635.1"/>
    <property type="molecule type" value="Genomic_DNA"/>
</dbReference>
<gene>
    <name evidence="2" type="ORF">DdX_12844</name>
</gene>
<feature type="chain" id="PRO_5041968711" evidence="1">
    <location>
        <begin position="23"/>
        <end position="104"/>
    </location>
</feature>
<proteinExistence type="predicted"/>
<sequence>MNALQRTLALIICLLASQAVKAELHLLSRLFHRSHPMDYGTLGYGGYGSPYGGTGYGLGYPGAMGYGVGYPGAVGYNPYTTGLGMGYPYGTGMGGYGGYGIPYR</sequence>
<protein>
    <submittedName>
        <fullName evidence="2">Uncharacterized protein</fullName>
    </submittedName>
</protein>
<comment type="caution">
    <text evidence="2">The sequence shown here is derived from an EMBL/GenBank/DDBJ whole genome shotgun (WGS) entry which is preliminary data.</text>
</comment>
<keyword evidence="3" id="KW-1185">Reference proteome</keyword>
<organism evidence="2 3">
    <name type="scientific">Ditylenchus destructor</name>
    <dbReference type="NCBI Taxonomy" id="166010"/>
    <lineage>
        <taxon>Eukaryota</taxon>
        <taxon>Metazoa</taxon>
        <taxon>Ecdysozoa</taxon>
        <taxon>Nematoda</taxon>
        <taxon>Chromadorea</taxon>
        <taxon>Rhabditida</taxon>
        <taxon>Tylenchina</taxon>
        <taxon>Tylenchomorpha</taxon>
        <taxon>Sphaerularioidea</taxon>
        <taxon>Anguinidae</taxon>
        <taxon>Anguininae</taxon>
        <taxon>Ditylenchus</taxon>
    </lineage>
</organism>
<name>A0AAD4R395_9BILA</name>
<keyword evidence="1" id="KW-0732">Signal</keyword>
<dbReference type="Proteomes" id="UP001201812">
    <property type="component" value="Unassembled WGS sequence"/>
</dbReference>
<reference evidence="2" key="1">
    <citation type="submission" date="2022-01" db="EMBL/GenBank/DDBJ databases">
        <title>Genome Sequence Resource for Two Populations of Ditylenchus destructor, the Migratory Endoparasitic Phytonematode.</title>
        <authorList>
            <person name="Zhang H."/>
            <person name="Lin R."/>
            <person name="Xie B."/>
        </authorList>
    </citation>
    <scope>NUCLEOTIDE SEQUENCE</scope>
    <source>
        <strain evidence="2">BazhouSP</strain>
    </source>
</reference>
<accession>A0AAD4R395</accession>
<evidence type="ECO:0000313" key="2">
    <source>
        <dbReference type="EMBL" id="KAI1706635.1"/>
    </source>
</evidence>
<dbReference type="AlphaFoldDB" id="A0AAD4R395"/>
<evidence type="ECO:0000313" key="3">
    <source>
        <dbReference type="Proteomes" id="UP001201812"/>
    </source>
</evidence>
<feature type="signal peptide" evidence="1">
    <location>
        <begin position="1"/>
        <end position="22"/>
    </location>
</feature>
<evidence type="ECO:0000256" key="1">
    <source>
        <dbReference type="SAM" id="SignalP"/>
    </source>
</evidence>